<dbReference type="RefSeq" id="WP_248948224.1">
    <property type="nucleotide sequence ID" value="NZ_JAKILB010000001.1"/>
</dbReference>
<feature type="transmembrane region" description="Helical" evidence="1">
    <location>
        <begin position="35"/>
        <end position="56"/>
    </location>
</feature>
<keyword evidence="1" id="KW-0472">Membrane</keyword>
<name>A0A9X1ZB86_9GAMM</name>
<proteinExistence type="predicted"/>
<organism evidence="2 3">
    <name type="scientific">Shewanella pneumatophori</name>
    <dbReference type="NCBI Taxonomy" id="314092"/>
    <lineage>
        <taxon>Bacteria</taxon>
        <taxon>Pseudomonadati</taxon>
        <taxon>Pseudomonadota</taxon>
        <taxon>Gammaproteobacteria</taxon>
        <taxon>Alteromonadales</taxon>
        <taxon>Shewanellaceae</taxon>
        <taxon>Shewanella</taxon>
    </lineage>
</organism>
<dbReference type="Proteomes" id="UP001139293">
    <property type="component" value="Unassembled WGS sequence"/>
</dbReference>
<comment type="caution">
    <text evidence="2">The sequence shown here is derived from an EMBL/GenBank/DDBJ whole genome shotgun (WGS) entry which is preliminary data.</text>
</comment>
<keyword evidence="3" id="KW-1185">Reference proteome</keyword>
<sequence length="120" mass="13554">MPSMTAQLLNECIQGKIVVIRNMRSAEPNHIKPSFYRLILPILTMSFVFIAGTYSLQQASTLERQDKLIAQLNLEVQLFTLNDNTYAKGRYKAGLVCKDKGWEFCASWANLVRSPGSRIA</sequence>
<reference evidence="2" key="1">
    <citation type="submission" date="2022-01" db="EMBL/GenBank/DDBJ databases">
        <title>Whole genome-based taxonomy of the Shewanellaceae.</title>
        <authorList>
            <person name="Martin-Rodriguez A.J."/>
        </authorList>
    </citation>
    <scope>NUCLEOTIDE SEQUENCE</scope>
    <source>
        <strain evidence="2">KCTC 23973</strain>
    </source>
</reference>
<evidence type="ECO:0000313" key="2">
    <source>
        <dbReference type="EMBL" id="MCL1137265.1"/>
    </source>
</evidence>
<dbReference type="AlphaFoldDB" id="A0A9X1ZB86"/>
<keyword evidence="1" id="KW-1133">Transmembrane helix</keyword>
<evidence type="ECO:0000256" key="1">
    <source>
        <dbReference type="SAM" id="Phobius"/>
    </source>
</evidence>
<accession>A0A9X1ZB86</accession>
<protein>
    <submittedName>
        <fullName evidence="2">Uncharacterized protein</fullName>
    </submittedName>
</protein>
<keyword evidence="1" id="KW-0812">Transmembrane</keyword>
<dbReference type="EMBL" id="JAKILB010000001">
    <property type="protein sequence ID" value="MCL1137265.1"/>
    <property type="molecule type" value="Genomic_DNA"/>
</dbReference>
<gene>
    <name evidence="2" type="ORF">L2740_01620</name>
</gene>
<evidence type="ECO:0000313" key="3">
    <source>
        <dbReference type="Proteomes" id="UP001139293"/>
    </source>
</evidence>